<dbReference type="InterPro" id="IPR009019">
    <property type="entry name" value="KH_sf_prok-type"/>
</dbReference>
<evidence type="ECO:0000256" key="1">
    <source>
        <dbReference type="ARBA" id="ARBA00010761"/>
    </source>
</evidence>
<dbReference type="InterPro" id="IPR057258">
    <property type="entry name" value="Ribosomal_uS3"/>
</dbReference>
<organism evidence="12 13">
    <name type="scientific">Candidatus Rickettsiella isopodorum</name>
    <dbReference type="NCBI Taxonomy" id="1225476"/>
    <lineage>
        <taxon>Bacteria</taxon>
        <taxon>Pseudomonadati</taxon>
        <taxon>Pseudomonadota</taxon>
        <taxon>Gammaproteobacteria</taxon>
        <taxon>Legionellales</taxon>
        <taxon>Coxiellaceae</taxon>
        <taxon>Rickettsiella</taxon>
    </lineage>
</organism>
<dbReference type="GO" id="GO:0006412">
    <property type="term" value="P:translation"/>
    <property type="evidence" value="ECO:0007669"/>
    <property type="project" value="UniProtKB-UniRule"/>
</dbReference>
<dbReference type="AlphaFoldDB" id="A0A1J8P539"/>
<keyword evidence="5 8" id="KW-0687">Ribonucleoprotein</keyword>
<dbReference type="InterPro" id="IPR036419">
    <property type="entry name" value="Ribosomal_S3_C_sf"/>
</dbReference>
<accession>A0A1J8P539</accession>
<dbReference type="GO" id="GO:0019843">
    <property type="term" value="F:rRNA binding"/>
    <property type="evidence" value="ECO:0007669"/>
    <property type="project" value="UniProtKB-UniRule"/>
</dbReference>
<dbReference type="GO" id="GO:0003729">
    <property type="term" value="F:mRNA binding"/>
    <property type="evidence" value="ECO:0007669"/>
    <property type="project" value="UniProtKB-UniRule"/>
</dbReference>
<dbReference type="InterPro" id="IPR004087">
    <property type="entry name" value="KH_dom"/>
</dbReference>
<feature type="region of interest" description="Disordered" evidence="10">
    <location>
        <begin position="231"/>
        <end position="259"/>
    </location>
</feature>
<keyword evidence="13" id="KW-1185">Reference proteome</keyword>
<dbReference type="SUPFAM" id="SSF54814">
    <property type="entry name" value="Prokaryotic type KH domain (KH-domain type II)"/>
    <property type="match status" value="1"/>
</dbReference>
<evidence type="ECO:0000313" key="12">
    <source>
        <dbReference type="EMBL" id="OIZ94075.1"/>
    </source>
</evidence>
<dbReference type="NCBIfam" id="TIGR01009">
    <property type="entry name" value="rpsC_bact"/>
    <property type="match status" value="1"/>
</dbReference>
<evidence type="ECO:0000256" key="8">
    <source>
        <dbReference type="HAMAP-Rule" id="MF_01309"/>
    </source>
</evidence>
<dbReference type="SMART" id="SM00322">
    <property type="entry name" value="KH"/>
    <property type="match status" value="1"/>
</dbReference>
<evidence type="ECO:0000256" key="2">
    <source>
        <dbReference type="ARBA" id="ARBA00022730"/>
    </source>
</evidence>
<dbReference type="PROSITE" id="PS00548">
    <property type="entry name" value="RIBOSOMAL_S3"/>
    <property type="match status" value="1"/>
</dbReference>
<comment type="caution">
    <text evidence="12">The sequence shown here is derived from an EMBL/GenBank/DDBJ whole genome shotgun (WGS) entry which is preliminary data.</text>
</comment>
<proteinExistence type="inferred from homology"/>
<protein>
    <recommendedName>
        <fullName evidence="7 8">Small ribosomal subunit protein uS3</fullName>
    </recommendedName>
</protein>
<dbReference type="EMBL" id="LUKY01000033">
    <property type="protein sequence ID" value="OIZ94075.1"/>
    <property type="molecule type" value="Genomic_DNA"/>
</dbReference>
<comment type="subunit">
    <text evidence="8">Part of the 30S ribosomal subunit. Forms a tight complex with proteins S10 and S14.</text>
</comment>
<dbReference type="GO" id="GO:0003735">
    <property type="term" value="F:structural constituent of ribosome"/>
    <property type="evidence" value="ECO:0007669"/>
    <property type="project" value="InterPro"/>
</dbReference>
<evidence type="ECO:0000256" key="10">
    <source>
        <dbReference type="SAM" id="MobiDB-lite"/>
    </source>
</evidence>
<dbReference type="PROSITE" id="PS50823">
    <property type="entry name" value="KH_TYPE_2"/>
    <property type="match status" value="1"/>
</dbReference>
<evidence type="ECO:0000256" key="7">
    <source>
        <dbReference type="ARBA" id="ARBA00035257"/>
    </source>
</evidence>
<evidence type="ECO:0000256" key="6">
    <source>
        <dbReference type="ARBA" id="ARBA00024998"/>
    </source>
</evidence>
<dbReference type="HAMAP" id="MF_01309_B">
    <property type="entry name" value="Ribosomal_uS3_B"/>
    <property type="match status" value="1"/>
</dbReference>
<dbReference type="FunFam" id="3.30.1140.32:FF:000001">
    <property type="entry name" value="30S ribosomal protein S3"/>
    <property type="match status" value="1"/>
</dbReference>
<evidence type="ECO:0000256" key="3">
    <source>
        <dbReference type="ARBA" id="ARBA00022884"/>
    </source>
</evidence>
<dbReference type="Pfam" id="PF00189">
    <property type="entry name" value="Ribosomal_S3_C"/>
    <property type="match status" value="1"/>
</dbReference>
<keyword evidence="2 8" id="KW-0699">rRNA-binding</keyword>
<evidence type="ECO:0000259" key="11">
    <source>
        <dbReference type="PROSITE" id="PS50823"/>
    </source>
</evidence>
<keyword evidence="3 8" id="KW-0694">RNA-binding</keyword>
<dbReference type="Pfam" id="PF07650">
    <property type="entry name" value="KH_2"/>
    <property type="match status" value="1"/>
</dbReference>
<dbReference type="PANTHER" id="PTHR11760">
    <property type="entry name" value="30S/40S RIBOSOMAL PROTEIN S3"/>
    <property type="match status" value="1"/>
</dbReference>
<reference evidence="12 13" key="1">
    <citation type="submission" date="2016-03" db="EMBL/GenBank/DDBJ databases">
        <title>Comparative genomics of Rickettsiella.</title>
        <authorList>
            <person name="Chandler C."/>
            <person name="Wang Y."/>
        </authorList>
    </citation>
    <scope>NUCLEOTIDE SEQUENCE [LARGE SCALE GENOMIC DNA]</scope>
    <source>
        <strain evidence="12 13">RCFS May 2013</strain>
    </source>
</reference>
<dbReference type="Proteomes" id="UP000183924">
    <property type="component" value="Unassembled WGS sequence"/>
</dbReference>
<feature type="compositionally biased region" description="Basic and acidic residues" evidence="10">
    <location>
        <begin position="249"/>
        <end position="259"/>
    </location>
</feature>
<evidence type="ECO:0000256" key="9">
    <source>
        <dbReference type="RuleBase" id="RU003624"/>
    </source>
</evidence>
<dbReference type="InterPro" id="IPR005704">
    <property type="entry name" value="Ribosomal_uS3_bac-typ"/>
</dbReference>
<feature type="compositionally biased region" description="Basic residues" evidence="10">
    <location>
        <begin position="233"/>
        <end position="248"/>
    </location>
</feature>
<keyword evidence="4 8" id="KW-0689">Ribosomal protein</keyword>
<feature type="domain" description="KH type-2" evidence="11">
    <location>
        <begin position="40"/>
        <end position="108"/>
    </location>
</feature>
<comment type="function">
    <text evidence="6 8">Binds the lower part of the 30S subunit head. Binds mRNA in the 70S ribosome, positioning it for translation.</text>
</comment>
<dbReference type="InterPro" id="IPR004044">
    <property type="entry name" value="KH_dom_type_2"/>
</dbReference>
<sequence length="259" mass="29398">MGHKVNPVGIRLGITRTSTARWYAKKSREYADNLYKDLCARKLIEKALYQAGVSSIQIERAARKSKITISVAKPGVVIGKKGEYIDRLREKLEKIMLVPVRLSVVEVKKPELDAKLVAENIAQQLERRVMFRRAMKRAVQTALRLGALGIKINVAGRLGGAEIARSERYQEGSVPLHTFRADIDYSLAEAQTTYGKLGVKVWIYKGEIFDRSKISNLETTEAKTQFLDDRNQKHYSRRRQPATAKHHPVNKEIVDEATR</sequence>
<gene>
    <name evidence="8" type="primary">rpsC</name>
    <name evidence="12" type="ORF">A1D18_04185</name>
</gene>
<evidence type="ECO:0000313" key="13">
    <source>
        <dbReference type="Proteomes" id="UP000183924"/>
    </source>
</evidence>
<dbReference type="InterPro" id="IPR018280">
    <property type="entry name" value="Ribosomal_uS3_CS"/>
</dbReference>
<dbReference type="STRING" id="1225476.A1D18_04185"/>
<dbReference type="FunFam" id="3.30.300.20:FF:000001">
    <property type="entry name" value="30S ribosomal protein S3"/>
    <property type="match status" value="1"/>
</dbReference>
<dbReference type="OrthoDB" id="9806396at2"/>
<dbReference type="RefSeq" id="WP_071662569.1">
    <property type="nucleotide sequence ID" value="NZ_LUKY01000033.1"/>
</dbReference>
<evidence type="ECO:0000256" key="4">
    <source>
        <dbReference type="ARBA" id="ARBA00022980"/>
    </source>
</evidence>
<comment type="similarity">
    <text evidence="1 8 9">Belongs to the universal ribosomal protein uS3 family.</text>
</comment>
<dbReference type="InterPro" id="IPR015946">
    <property type="entry name" value="KH_dom-like_a/b"/>
</dbReference>
<dbReference type="Gene3D" id="3.30.1140.32">
    <property type="entry name" value="Ribosomal protein S3, C-terminal domain"/>
    <property type="match status" value="1"/>
</dbReference>
<dbReference type="PANTHER" id="PTHR11760:SF19">
    <property type="entry name" value="SMALL RIBOSOMAL SUBUNIT PROTEIN US3C"/>
    <property type="match status" value="1"/>
</dbReference>
<dbReference type="Gene3D" id="3.30.300.20">
    <property type="match status" value="1"/>
</dbReference>
<dbReference type="CDD" id="cd02412">
    <property type="entry name" value="KH-II_30S_S3"/>
    <property type="match status" value="1"/>
</dbReference>
<dbReference type="InterPro" id="IPR001351">
    <property type="entry name" value="Ribosomal_uS3_C"/>
</dbReference>
<evidence type="ECO:0000256" key="5">
    <source>
        <dbReference type="ARBA" id="ARBA00023274"/>
    </source>
</evidence>
<name>A0A1J8P539_9COXI</name>
<dbReference type="GO" id="GO:0022627">
    <property type="term" value="C:cytosolic small ribosomal subunit"/>
    <property type="evidence" value="ECO:0007669"/>
    <property type="project" value="TreeGrafter"/>
</dbReference>
<dbReference type="SUPFAM" id="SSF54821">
    <property type="entry name" value="Ribosomal protein S3 C-terminal domain"/>
    <property type="match status" value="1"/>
</dbReference>